<evidence type="ECO:0000313" key="5">
    <source>
        <dbReference type="Proteomes" id="UP000078560"/>
    </source>
</evidence>
<gene>
    <name evidence="3" type="ORF">POVCU1_054850</name>
    <name evidence="2" type="ORF">POVCU2_0092610</name>
</gene>
<protein>
    <submittedName>
        <fullName evidence="3">PIR Superfamily Protein</fullName>
    </submittedName>
</protein>
<evidence type="ECO:0000313" key="3">
    <source>
        <dbReference type="EMBL" id="SBS99756.1"/>
    </source>
</evidence>
<keyword evidence="1" id="KW-0812">Transmembrane</keyword>
<reference evidence="4 5" key="1">
    <citation type="submission" date="2016-05" db="EMBL/GenBank/DDBJ databases">
        <authorList>
            <person name="Naeem Raeece"/>
        </authorList>
    </citation>
    <scope>NUCLEOTIDE SEQUENCE [LARGE SCALE GENOMIC DNA]</scope>
</reference>
<dbReference type="Proteomes" id="UP000078546">
    <property type="component" value="Unassembled WGS sequence"/>
</dbReference>
<evidence type="ECO:0000313" key="2">
    <source>
        <dbReference type="EMBL" id="SBS95037.1"/>
    </source>
</evidence>
<name>A0A1A8X3F3_PLAOA</name>
<keyword evidence="1" id="KW-0472">Membrane</keyword>
<dbReference type="InterPro" id="IPR008780">
    <property type="entry name" value="Plasmodium_Vir"/>
</dbReference>
<feature type="transmembrane region" description="Helical" evidence="1">
    <location>
        <begin position="272"/>
        <end position="295"/>
    </location>
</feature>
<evidence type="ECO:0000313" key="4">
    <source>
        <dbReference type="Proteomes" id="UP000078546"/>
    </source>
</evidence>
<organism evidence="3 4">
    <name type="scientific">Plasmodium ovale curtisi</name>
    <dbReference type="NCBI Taxonomy" id="864141"/>
    <lineage>
        <taxon>Eukaryota</taxon>
        <taxon>Sar</taxon>
        <taxon>Alveolata</taxon>
        <taxon>Apicomplexa</taxon>
        <taxon>Aconoidasida</taxon>
        <taxon>Haemosporida</taxon>
        <taxon>Plasmodiidae</taxon>
        <taxon>Plasmodium</taxon>
        <taxon>Plasmodium (Plasmodium)</taxon>
    </lineage>
</organism>
<reference evidence="3" key="2">
    <citation type="submission" date="2016-05" db="EMBL/GenBank/DDBJ databases">
        <authorList>
            <person name="Lavstsen T."/>
            <person name="Jespersen J.S."/>
        </authorList>
    </citation>
    <scope>NUCLEOTIDE SEQUENCE [LARGE SCALE GENOMIC DNA]</scope>
</reference>
<evidence type="ECO:0000256" key="1">
    <source>
        <dbReference type="SAM" id="Phobius"/>
    </source>
</evidence>
<dbReference type="Pfam" id="PF05795">
    <property type="entry name" value="Plasmodium_Vir"/>
    <property type="match status" value="1"/>
</dbReference>
<dbReference type="EMBL" id="FLQU01001928">
    <property type="protein sequence ID" value="SBS95037.1"/>
    <property type="molecule type" value="Genomic_DNA"/>
</dbReference>
<accession>A0A1A8X3F3</accession>
<dbReference type="Proteomes" id="UP000078560">
    <property type="component" value="Unassembled WGS sequence"/>
</dbReference>
<proteinExistence type="predicted"/>
<sequence>MPGNEEDKKYDTFEEYNYNQNILDKSYKNIRSDDFDKFSSCSENEEIENDQKIIEDCITLKKYLLHFNSIESCNNKNCCAYVNYWLNKKARTYNNAINSALKIYNIFIKDDNEFTQKNLCISKINDLNTDEYKKMEKLYKIYEYYNNYKLQKHTIQIACGRAKLCATEYNNKLYKNTKIEDNKFCKVLEDFKKEFEMDVSPFKSQCIPEIPDLHSYQEECNNLQWKPNEADASSRLQAGQMEMGGITEESLNTQAPKTLSGKEEHHIPPSSFGATLPISLFSSGVGILLIFLSFYKFTPFGHWLKFRANRFKGMIKNFDDEYEMLQHTSEYDESNSEYKGYNIAYNSL</sequence>
<dbReference type="EMBL" id="FLQV01001499">
    <property type="protein sequence ID" value="SBS99756.1"/>
    <property type="molecule type" value="Genomic_DNA"/>
</dbReference>
<dbReference type="AlphaFoldDB" id="A0A1A8X3F3"/>
<keyword evidence="1" id="KW-1133">Transmembrane helix</keyword>